<dbReference type="PANTHER" id="PTHR12147">
    <property type="entry name" value="METALLOPEPTIDASE M28 FAMILY MEMBER"/>
    <property type="match status" value="1"/>
</dbReference>
<dbReference type="Gene3D" id="3.40.630.10">
    <property type="entry name" value="Zn peptidases"/>
    <property type="match status" value="2"/>
</dbReference>
<dbReference type="Gene3D" id="3.50.30.30">
    <property type="match status" value="1"/>
</dbReference>
<feature type="signal peptide" evidence="8">
    <location>
        <begin position="1"/>
        <end position="19"/>
    </location>
</feature>
<evidence type="ECO:0000256" key="2">
    <source>
        <dbReference type="ARBA" id="ARBA00022670"/>
    </source>
</evidence>
<feature type="chain" id="PRO_5046671990" evidence="8">
    <location>
        <begin position="20"/>
        <end position="578"/>
    </location>
</feature>
<keyword evidence="1" id="KW-0031">Aminopeptidase</keyword>
<evidence type="ECO:0000256" key="3">
    <source>
        <dbReference type="ARBA" id="ARBA00022723"/>
    </source>
</evidence>
<reference evidence="10 11" key="1">
    <citation type="submission" date="2024-05" db="EMBL/GenBank/DDBJ databases">
        <title>Three bacterial strains, DH-69, EH-24, and ECK-19 isolated from coastal sediments.</title>
        <authorList>
            <person name="Ye Y.-Q."/>
            <person name="Du Z.-J."/>
        </authorList>
    </citation>
    <scope>NUCLEOTIDE SEQUENCE [LARGE SCALE GENOMIC DNA]</scope>
    <source>
        <strain evidence="10 11">ECK-19</strain>
    </source>
</reference>
<dbReference type="CDD" id="cd04821">
    <property type="entry name" value="PA_M28_1_2"/>
    <property type="match status" value="1"/>
</dbReference>
<accession>A0ABV3ZAQ0</accession>
<keyword evidence="2" id="KW-0645">Protease</keyword>
<keyword evidence="5" id="KW-0378">Hydrolase</keyword>
<keyword evidence="4 8" id="KW-0732">Signal</keyword>
<comment type="caution">
    <text evidence="10">The sequence shown here is derived from an EMBL/GenBank/DDBJ whole genome shotgun (WGS) entry which is preliminary data.</text>
</comment>
<keyword evidence="6" id="KW-0862">Zinc</keyword>
<evidence type="ECO:0000256" key="5">
    <source>
        <dbReference type="ARBA" id="ARBA00022801"/>
    </source>
</evidence>
<keyword evidence="3" id="KW-0479">Metal-binding</keyword>
<dbReference type="Proteomes" id="UP001560685">
    <property type="component" value="Unassembled WGS sequence"/>
</dbReference>
<evidence type="ECO:0000313" key="10">
    <source>
        <dbReference type="EMBL" id="MEX6634471.1"/>
    </source>
</evidence>
<evidence type="ECO:0000256" key="4">
    <source>
        <dbReference type="ARBA" id="ARBA00022729"/>
    </source>
</evidence>
<feature type="domain" description="Peptidase M28" evidence="9">
    <location>
        <begin position="328"/>
        <end position="541"/>
    </location>
</feature>
<dbReference type="Pfam" id="PF04389">
    <property type="entry name" value="Peptidase_M28"/>
    <property type="match status" value="1"/>
</dbReference>
<dbReference type="SUPFAM" id="SSF52025">
    <property type="entry name" value="PA domain"/>
    <property type="match status" value="1"/>
</dbReference>
<dbReference type="InterPro" id="IPR007484">
    <property type="entry name" value="Peptidase_M28"/>
</dbReference>
<keyword evidence="11" id="KW-1185">Reference proteome</keyword>
<evidence type="ECO:0000313" key="11">
    <source>
        <dbReference type="Proteomes" id="UP001560685"/>
    </source>
</evidence>
<dbReference type="CDD" id="cd05660">
    <property type="entry name" value="M28_like_PA"/>
    <property type="match status" value="1"/>
</dbReference>
<dbReference type="SUPFAM" id="SSF53187">
    <property type="entry name" value="Zn-dependent exopeptidases"/>
    <property type="match status" value="1"/>
</dbReference>
<evidence type="ECO:0000256" key="6">
    <source>
        <dbReference type="ARBA" id="ARBA00022833"/>
    </source>
</evidence>
<evidence type="ECO:0000259" key="9">
    <source>
        <dbReference type="Pfam" id="PF04389"/>
    </source>
</evidence>
<dbReference type="PANTHER" id="PTHR12147:SF56">
    <property type="entry name" value="AMINOPEPTIDASE YDR415C-RELATED"/>
    <property type="match status" value="1"/>
</dbReference>
<dbReference type="EMBL" id="JBEHZE010000001">
    <property type="protein sequence ID" value="MEX6634471.1"/>
    <property type="molecule type" value="Genomic_DNA"/>
</dbReference>
<dbReference type="RefSeq" id="WP_369314453.1">
    <property type="nucleotide sequence ID" value="NZ_JBEHZE010000001.1"/>
</dbReference>
<sequence>MTFRTPAAIAALTALTLGACGQSDNGGASTTTTPSTEQSTPAATPDPAAEASAVLTPILAPINEENLRARIATLSSDEFAGRAPATEGGMKTREWLANEMKSIGLKPGNGDSYEQKVPLVELTVDPTQSNLTIDGEVVEYGSEAVYWTKRVMEDVSYTDSDLVFVGYGVVAPEYDWNDYADIDVEGKTVVILVNDPGYASDDPEFFKGRSMAYYGRWTYKYEEAARQGAAAALIVHQTAPAAYGWNVVEGSWTGAQLDLERPDGGEGRVAVEGWLQEDVARGLFEKADLDFDDLTESAKERGFKAVAMGDLKSSGTLKNTVRRSESANVAGVIPGTENPDEYVLYMAHWDHLGHNASVTEGDAISNGAVDNATGTAGILTIAESFMNTEEKPKRSLMFVAVTAEESGLLGSAYLAEDPIVPLANIVGGINIDGVLPLPPANDIIVVGYGASELEDLLKKAADKRDIYLRPDAEPEKGYFYRSDHISLAKKGVPMLYADSGIDLVDGGEEAGRAMADDYTVNRYHQPSDEYSPDWNLTGMTQSMTIFSEIGADMAYTDAWPNWYEGNEFRSLRDAQRGQ</sequence>
<name>A0ABV3ZAQ0_9PROT</name>
<proteinExistence type="predicted"/>
<evidence type="ECO:0000256" key="7">
    <source>
        <dbReference type="SAM" id="MobiDB-lite"/>
    </source>
</evidence>
<feature type="region of interest" description="Disordered" evidence="7">
    <location>
        <begin position="20"/>
        <end position="48"/>
    </location>
</feature>
<organism evidence="10 11">
    <name type="scientific">Hyphococcus lacteus</name>
    <dbReference type="NCBI Taxonomy" id="3143536"/>
    <lineage>
        <taxon>Bacteria</taxon>
        <taxon>Pseudomonadati</taxon>
        <taxon>Pseudomonadota</taxon>
        <taxon>Alphaproteobacteria</taxon>
        <taxon>Parvularculales</taxon>
        <taxon>Parvularculaceae</taxon>
        <taxon>Hyphococcus</taxon>
    </lineage>
</organism>
<feature type="compositionally biased region" description="Low complexity" evidence="7">
    <location>
        <begin position="28"/>
        <end position="48"/>
    </location>
</feature>
<protein>
    <submittedName>
        <fullName evidence="10">M28 family metallopeptidase</fullName>
    </submittedName>
</protein>
<evidence type="ECO:0000256" key="1">
    <source>
        <dbReference type="ARBA" id="ARBA00022438"/>
    </source>
</evidence>
<dbReference type="InterPro" id="IPR045175">
    <property type="entry name" value="M28_fam"/>
</dbReference>
<evidence type="ECO:0000256" key="8">
    <source>
        <dbReference type="SAM" id="SignalP"/>
    </source>
</evidence>
<dbReference type="PROSITE" id="PS51257">
    <property type="entry name" value="PROKAR_LIPOPROTEIN"/>
    <property type="match status" value="1"/>
</dbReference>
<gene>
    <name evidence="10" type="ORF">ABFZ84_13020</name>
</gene>
<dbReference type="InterPro" id="IPR046450">
    <property type="entry name" value="PA_dom_sf"/>
</dbReference>